<gene>
    <name evidence="1" type="ORF">FORC53_4543</name>
</gene>
<sequence length="98" mass="10551">MAAYNYGSSYWLLDEGESALPKLLNISGNDYSDGIVSSAHKGRGLGDCWSFESWVFDGKTMVRSNDSTTGLCRGIAAGGIDPMPIWVSEVVVAQDLNK</sequence>
<dbReference type="InterPro" id="IPR009560">
    <property type="entry name" value="DUF1176"/>
</dbReference>
<organism evidence="1 2">
    <name type="scientific">Vibrio vulnificus</name>
    <dbReference type="NCBI Taxonomy" id="672"/>
    <lineage>
        <taxon>Bacteria</taxon>
        <taxon>Pseudomonadati</taxon>
        <taxon>Pseudomonadota</taxon>
        <taxon>Gammaproteobacteria</taxon>
        <taxon>Vibrionales</taxon>
        <taxon>Vibrionaceae</taxon>
        <taxon>Vibrio</taxon>
    </lineage>
</organism>
<accession>A0AAN1PTW7</accession>
<dbReference type="RefSeq" id="WP_250645246.1">
    <property type="nucleotide sequence ID" value="NZ_CP019291.1"/>
</dbReference>
<name>A0AAN1PTW7_VIBVL</name>
<reference evidence="1 2" key="1">
    <citation type="submission" date="2017-01" db="EMBL/GenBank/DDBJ databases">
        <title>Complete Genome Sequence of Vibrio vulnificus FORC_053.</title>
        <authorList>
            <consortium name="Food-borne Pathogen Omics Research Center"/>
            <person name="Chung H.Y."/>
            <person name="Na E.J."/>
            <person name="Song J.S."/>
            <person name="Kim H."/>
            <person name="Lee J.-H."/>
            <person name="Ryu S."/>
            <person name="Choi S.H."/>
        </authorList>
    </citation>
    <scope>NUCLEOTIDE SEQUENCE [LARGE SCALE GENOMIC DNA]</scope>
    <source>
        <strain evidence="1 2">FORC_053</strain>
    </source>
</reference>
<dbReference type="Proteomes" id="UP000263418">
    <property type="component" value="Chromosome 2"/>
</dbReference>
<dbReference type="Pfam" id="PF06674">
    <property type="entry name" value="DUF1176"/>
    <property type="match status" value="1"/>
</dbReference>
<dbReference type="EMBL" id="CP019291">
    <property type="protein sequence ID" value="AXX62882.1"/>
    <property type="molecule type" value="Genomic_DNA"/>
</dbReference>
<evidence type="ECO:0000313" key="2">
    <source>
        <dbReference type="Proteomes" id="UP000263418"/>
    </source>
</evidence>
<evidence type="ECO:0000313" key="1">
    <source>
        <dbReference type="EMBL" id="AXX62882.1"/>
    </source>
</evidence>
<proteinExistence type="predicted"/>
<dbReference type="AlphaFoldDB" id="A0AAN1PTW7"/>
<protein>
    <submittedName>
        <fullName evidence="1">DUF1176 domain-containing protein</fullName>
    </submittedName>
</protein>